<feature type="transmembrane region" description="Helical" evidence="1">
    <location>
        <begin position="77"/>
        <end position="98"/>
    </location>
</feature>
<dbReference type="AlphaFoldDB" id="A0A0S3F1X8"/>
<gene>
    <name evidence="2" type="ORF">ATN00_16665</name>
</gene>
<dbReference type="KEGG" id="sbd:ATN00_16665"/>
<keyword evidence="1" id="KW-0472">Membrane</keyword>
<protein>
    <submittedName>
        <fullName evidence="2">Uncharacterized protein</fullName>
    </submittedName>
</protein>
<proteinExistence type="predicted"/>
<reference evidence="2 3" key="1">
    <citation type="submission" date="2015-11" db="EMBL/GenBank/DDBJ databases">
        <title>A Two-component Flavoprotein Monooxygenase System MeaXY Responsible for para-Hydroxylation of 2-Methyl-6-ethylaniline and 2,6-Diethylaniline in Sphingobium baderi DE-13.</title>
        <authorList>
            <person name="Cheng M."/>
            <person name="Meng Q."/>
            <person name="Yang Y."/>
            <person name="Chu C."/>
            <person name="Yan X."/>
            <person name="He J."/>
            <person name="Li S."/>
        </authorList>
    </citation>
    <scope>NUCLEOTIDE SEQUENCE [LARGE SCALE GENOMIC DNA]</scope>
    <source>
        <strain evidence="2 3">DE-13</strain>
    </source>
</reference>
<name>A0A0S3F1X8_9SPHN</name>
<sequence length="141" mass="15136">MIILTIGIGITSCIRPEIFGDSNSFLKNFVNHELLAVLGVIVTITLASAASLHLELNRLENDTGEKFLEARSATKAYAYLLITLFGAALALVIAKPVVAETESVKSLFNGAAILVIVLNMLALIDLTSAVFAIPPDRRLKK</sequence>
<evidence type="ECO:0000313" key="3">
    <source>
        <dbReference type="Proteomes" id="UP000056968"/>
    </source>
</evidence>
<evidence type="ECO:0000313" key="2">
    <source>
        <dbReference type="EMBL" id="ALR21688.1"/>
    </source>
</evidence>
<keyword evidence="1" id="KW-0812">Transmembrane</keyword>
<evidence type="ECO:0000256" key="1">
    <source>
        <dbReference type="SAM" id="Phobius"/>
    </source>
</evidence>
<feature type="transmembrane region" description="Helical" evidence="1">
    <location>
        <begin position="110"/>
        <end position="133"/>
    </location>
</feature>
<keyword evidence="3" id="KW-1185">Reference proteome</keyword>
<dbReference type="RefSeq" id="WP_062066619.1">
    <property type="nucleotide sequence ID" value="NZ_CP013264.1"/>
</dbReference>
<organism evidence="2 3">
    <name type="scientific">Sphingobium baderi</name>
    <dbReference type="NCBI Taxonomy" id="1332080"/>
    <lineage>
        <taxon>Bacteria</taxon>
        <taxon>Pseudomonadati</taxon>
        <taxon>Pseudomonadota</taxon>
        <taxon>Alphaproteobacteria</taxon>
        <taxon>Sphingomonadales</taxon>
        <taxon>Sphingomonadaceae</taxon>
        <taxon>Sphingobium</taxon>
    </lineage>
</organism>
<dbReference type="Proteomes" id="UP000056968">
    <property type="component" value="Chromosome"/>
</dbReference>
<keyword evidence="1" id="KW-1133">Transmembrane helix</keyword>
<dbReference type="EMBL" id="CP013264">
    <property type="protein sequence ID" value="ALR21688.1"/>
    <property type="molecule type" value="Genomic_DNA"/>
</dbReference>
<accession>A0A0S3F1X8</accession>
<feature type="transmembrane region" description="Helical" evidence="1">
    <location>
        <begin position="34"/>
        <end position="56"/>
    </location>
</feature>
<dbReference type="OrthoDB" id="7605535at2"/>